<dbReference type="RefSeq" id="WP_083690498.1">
    <property type="nucleotide sequence ID" value="NZ_FTOB01000004.1"/>
</dbReference>
<protein>
    <submittedName>
        <fullName evidence="1">Gliding motility-associated C-terminal domain-containing protein</fullName>
    </submittedName>
</protein>
<evidence type="ECO:0000313" key="2">
    <source>
        <dbReference type="Proteomes" id="UP000185728"/>
    </source>
</evidence>
<sequence>MTFLFLVQIVIARTGIVPSGRATTNPLQASLEDNITGLSENEVDQNEGPGPDGNGFVAPIPVTAGEQYYILVDRPMGHGGFDLFVPKKNPCGQSGKLRILDRYGRVIYSTDDLYTGWDGTEKSRKLPETDYWYLFQSSDSGKTYTGHFSVLR</sequence>
<dbReference type="InterPro" id="IPR026341">
    <property type="entry name" value="T9SS_type_B"/>
</dbReference>
<evidence type="ECO:0000313" key="1">
    <source>
        <dbReference type="EMBL" id="SIS88871.1"/>
    </source>
</evidence>
<dbReference type="EMBL" id="FTOB01000004">
    <property type="protein sequence ID" value="SIS88871.1"/>
    <property type="molecule type" value="Genomic_DNA"/>
</dbReference>
<reference evidence="1 2" key="1">
    <citation type="submission" date="2017-01" db="EMBL/GenBank/DDBJ databases">
        <authorList>
            <person name="Varghese N."/>
            <person name="Submissions S."/>
        </authorList>
    </citation>
    <scope>NUCLEOTIDE SEQUENCE [LARGE SCALE GENOMIC DNA]</scope>
    <source>
        <strain evidence="1 2">DSM 2061</strain>
    </source>
</reference>
<dbReference type="Pfam" id="PF13585">
    <property type="entry name" value="CHU_C"/>
    <property type="match status" value="1"/>
</dbReference>
<dbReference type="NCBIfam" id="TIGR04131">
    <property type="entry name" value="Bac_Flav_CTERM"/>
    <property type="match status" value="1"/>
</dbReference>
<name>A0ABY1L1V0_9FLAO</name>
<gene>
    <name evidence="1" type="ORF">SAMN05421766_104652</name>
</gene>
<keyword evidence="2" id="KW-1185">Reference proteome</keyword>
<comment type="caution">
    <text evidence="1">The sequence shown here is derived from an EMBL/GenBank/DDBJ whole genome shotgun (WGS) entry which is preliminary data.</text>
</comment>
<accession>A0ABY1L1V0</accession>
<proteinExistence type="predicted"/>
<organism evidence="1 2">
    <name type="scientific">Zobellia uliginosa</name>
    <dbReference type="NCBI Taxonomy" id="143224"/>
    <lineage>
        <taxon>Bacteria</taxon>
        <taxon>Pseudomonadati</taxon>
        <taxon>Bacteroidota</taxon>
        <taxon>Flavobacteriia</taxon>
        <taxon>Flavobacteriales</taxon>
        <taxon>Flavobacteriaceae</taxon>
        <taxon>Zobellia</taxon>
    </lineage>
</organism>
<dbReference type="Proteomes" id="UP000185728">
    <property type="component" value="Unassembled WGS sequence"/>
</dbReference>